<dbReference type="InterPro" id="IPR056920">
    <property type="entry name" value="PRTase-CE"/>
</dbReference>
<protein>
    <recommendedName>
        <fullName evidence="1">PRTase-CE domain-containing protein</fullName>
    </recommendedName>
</protein>
<proteinExistence type="predicted"/>
<organism evidence="2 3">
    <name type="scientific">Rhizobium leguminosarum</name>
    <dbReference type="NCBI Taxonomy" id="384"/>
    <lineage>
        <taxon>Bacteria</taxon>
        <taxon>Pseudomonadati</taxon>
        <taxon>Pseudomonadota</taxon>
        <taxon>Alphaproteobacteria</taxon>
        <taxon>Hyphomicrobiales</taxon>
        <taxon>Rhizobiaceae</taxon>
        <taxon>Rhizobium/Agrobacterium group</taxon>
        <taxon>Rhizobium</taxon>
    </lineage>
</organism>
<accession>A0A1L3ZKL8</accession>
<name>A0A1L3ZKL8_RHILE</name>
<reference evidence="2 3" key="1">
    <citation type="submission" date="2016-11" db="EMBL/GenBank/DDBJ databases">
        <title>Rhizobium leguminosarum bv. viciae strain Vaf12 isolated from Vavilovia formosa root nodules from Russia, Dagestan.</title>
        <authorList>
            <person name="Kimeklis A."/>
        </authorList>
    </citation>
    <scope>NUCLEOTIDE SEQUENCE [LARGE SCALE GENOMIC DNA]</scope>
    <source>
        <strain evidence="2 3">Vaf-108</strain>
        <plasmid evidence="3">Plasmid unnamed1</plasmid>
    </source>
</reference>
<evidence type="ECO:0000313" key="2">
    <source>
        <dbReference type="EMBL" id="API56107.1"/>
    </source>
</evidence>
<dbReference type="Pfam" id="PF24390">
    <property type="entry name" value="PRTase-CE"/>
    <property type="match status" value="1"/>
</dbReference>
<keyword evidence="2" id="KW-0614">Plasmid</keyword>
<evidence type="ECO:0000259" key="1">
    <source>
        <dbReference type="Pfam" id="PF24390"/>
    </source>
</evidence>
<dbReference type="Proteomes" id="UP000183050">
    <property type="component" value="Plasmid unnamed1"/>
</dbReference>
<dbReference type="EMBL" id="CP018229">
    <property type="protein sequence ID" value="API56107.1"/>
    <property type="molecule type" value="Genomic_DNA"/>
</dbReference>
<feature type="domain" description="PRTase-CE" evidence="1">
    <location>
        <begin position="22"/>
        <end position="302"/>
    </location>
</feature>
<sequence>MVNKLKKLTETTWHGRILEPDINRWVSQFAKAPDIDTDEQLHALYLLGNFIYFGQTEIRELLKSLYRELFRTPAIHAIRRAHGDTTDWNLLETEFDKYQSTTRFLGVGNPSESGVHLLYYFRQENDLPRSLFIHSHQIFSRDTSASVPALRVRNEDIETYVFIDDLCGSGTQAAEYSQDIVEPLRKLKPDVKIHYLILFATADGLKAIRDLKQYDNVTAIYELDHSFSSLEPASRIFSHPDTPFDRAKVKATCEKYGSNLWAAHPLGYKNGQLLLGFNHNTPDNSLPIFWRETSTWRPIFKRYHKDPS</sequence>
<dbReference type="AlphaFoldDB" id="A0A1L3ZKL8"/>
<geneLocation type="plasmid" evidence="2">
    <name>unnamed1</name>
</geneLocation>
<gene>
    <name evidence="2" type="ORF">BMW22_29705</name>
</gene>
<evidence type="ECO:0000313" key="3">
    <source>
        <dbReference type="Proteomes" id="UP000183050"/>
    </source>
</evidence>